<dbReference type="Proteomes" id="UP000030676">
    <property type="component" value="Unassembled WGS sequence"/>
</dbReference>
<name>X0GV30_FUSOX</name>
<reference evidence="1" key="1">
    <citation type="submission" date="2011-11" db="EMBL/GenBank/DDBJ databases">
        <title>The Genome Sequence of Fusarium oxysporum PHW808.</title>
        <authorList>
            <consortium name="The Broad Institute Genome Sequencing Platform"/>
            <person name="Ma L.-J."/>
            <person name="Gale L.R."/>
            <person name="Schwartz D.C."/>
            <person name="Zhou S."/>
            <person name="Corby-Kistler H."/>
            <person name="Young S.K."/>
            <person name="Zeng Q."/>
            <person name="Gargeya S."/>
            <person name="Fitzgerald M."/>
            <person name="Haas B."/>
            <person name="Abouelleil A."/>
            <person name="Alvarado L."/>
            <person name="Arachchi H.M."/>
            <person name="Berlin A."/>
            <person name="Brown A."/>
            <person name="Chapman S.B."/>
            <person name="Chen Z."/>
            <person name="Dunbar C."/>
            <person name="Freedman E."/>
            <person name="Gearin G."/>
            <person name="Goldberg J."/>
            <person name="Griggs A."/>
            <person name="Gujja S."/>
            <person name="Heiman D."/>
            <person name="Howarth C."/>
            <person name="Larson L."/>
            <person name="Lui A."/>
            <person name="MacDonald P.J.P."/>
            <person name="Montmayeur A."/>
            <person name="Murphy C."/>
            <person name="Neiman D."/>
            <person name="Pearson M."/>
            <person name="Priest M."/>
            <person name="Roberts A."/>
            <person name="Saif S."/>
            <person name="Shea T."/>
            <person name="Shenoy N."/>
            <person name="Sisk P."/>
            <person name="Stolte C."/>
            <person name="Sykes S."/>
            <person name="Wortman J."/>
            <person name="Nusbaum C."/>
            <person name="Birren B."/>
        </authorList>
    </citation>
    <scope>NUCLEOTIDE SEQUENCE [LARGE SCALE GENOMIC DNA]</scope>
    <source>
        <strain evidence="1">54008</strain>
    </source>
</reference>
<accession>X0GV30</accession>
<organism evidence="1">
    <name type="scientific">Fusarium oxysporum f. sp. conglutinans race 2 54008</name>
    <dbReference type="NCBI Taxonomy" id="1089457"/>
    <lineage>
        <taxon>Eukaryota</taxon>
        <taxon>Fungi</taxon>
        <taxon>Dikarya</taxon>
        <taxon>Ascomycota</taxon>
        <taxon>Pezizomycotina</taxon>
        <taxon>Sordariomycetes</taxon>
        <taxon>Hypocreomycetidae</taxon>
        <taxon>Hypocreales</taxon>
        <taxon>Nectriaceae</taxon>
        <taxon>Fusarium</taxon>
        <taxon>Fusarium oxysporum species complex</taxon>
    </lineage>
</organism>
<proteinExistence type="predicted"/>
<dbReference type="EMBL" id="KK034861">
    <property type="protein sequence ID" value="EXL63701.1"/>
    <property type="molecule type" value="Genomic_DNA"/>
</dbReference>
<gene>
    <name evidence="1" type="ORF">FOPG_20026</name>
</gene>
<protein>
    <submittedName>
        <fullName evidence="1">Uncharacterized protein</fullName>
    </submittedName>
</protein>
<dbReference type="Gene3D" id="3.40.50.720">
    <property type="entry name" value="NAD(P)-binding Rossmann-like Domain"/>
    <property type="match status" value="1"/>
</dbReference>
<dbReference type="InterPro" id="IPR036291">
    <property type="entry name" value="NAD(P)-bd_dom_sf"/>
</dbReference>
<dbReference type="OrthoDB" id="37659at2759"/>
<dbReference type="AlphaFoldDB" id="X0GV30"/>
<sequence>MSRTPNYNASKAALHAFAMDIRYQLRDSGCPLHIVEVFPPAVQTELHDERHQPDLVHGKEIGMPFTEFIEQMYDGLAKGGDQFAVGLGEDLFKEGGWEFQRGQMCDEARELLNYALVDYLRT</sequence>
<dbReference type="HOGENOM" id="CLU_155390_0_0_1"/>
<evidence type="ECO:0000313" key="1">
    <source>
        <dbReference type="EMBL" id="EXL63701.1"/>
    </source>
</evidence>
<dbReference type="SUPFAM" id="SSF51735">
    <property type="entry name" value="NAD(P)-binding Rossmann-fold domains"/>
    <property type="match status" value="1"/>
</dbReference>
<reference evidence="1" key="2">
    <citation type="submission" date="2014-03" db="EMBL/GenBank/DDBJ databases">
        <title>The Genome Annotation of Fusarium oxysporum PHW808.</title>
        <authorList>
            <consortium name="The Broad Institute Genomics Platform"/>
            <person name="Ma L.-J."/>
            <person name="Corby-Kistler H."/>
            <person name="Broz K."/>
            <person name="Gale L.R."/>
            <person name="Jonkers W."/>
            <person name="O'Donnell K."/>
            <person name="Ploetz R."/>
            <person name="Steinberg C."/>
            <person name="Schwartz D.C."/>
            <person name="VanEtten H."/>
            <person name="Zhou S."/>
            <person name="Young S.K."/>
            <person name="Zeng Q."/>
            <person name="Gargeya S."/>
            <person name="Fitzgerald M."/>
            <person name="Abouelleil A."/>
            <person name="Alvarado L."/>
            <person name="Chapman S.B."/>
            <person name="Gainer-Dewar J."/>
            <person name="Goldberg J."/>
            <person name="Griggs A."/>
            <person name="Gujja S."/>
            <person name="Hansen M."/>
            <person name="Howarth C."/>
            <person name="Imamovic A."/>
            <person name="Ireland A."/>
            <person name="Larimer J."/>
            <person name="McCowan C."/>
            <person name="Murphy C."/>
            <person name="Pearson M."/>
            <person name="Poon T.W."/>
            <person name="Priest M."/>
            <person name="Roberts A."/>
            <person name="Saif S."/>
            <person name="Shea T."/>
            <person name="Sykes S."/>
            <person name="Wortman J."/>
            <person name="Nusbaum C."/>
            <person name="Birren B."/>
        </authorList>
    </citation>
    <scope>NUCLEOTIDE SEQUENCE</scope>
    <source>
        <strain evidence="1">54008</strain>
    </source>
</reference>